<evidence type="ECO:0000313" key="1">
    <source>
        <dbReference type="EMBL" id="MQY44889.1"/>
    </source>
</evidence>
<evidence type="ECO:0000313" key="2">
    <source>
        <dbReference type="Proteomes" id="UP000435138"/>
    </source>
</evidence>
<organism evidence="1 2">
    <name type="scientific">Endobacterium cereale</name>
    <dbReference type="NCBI Taxonomy" id="2663029"/>
    <lineage>
        <taxon>Bacteria</taxon>
        <taxon>Pseudomonadati</taxon>
        <taxon>Pseudomonadota</taxon>
        <taxon>Alphaproteobacteria</taxon>
        <taxon>Hyphomicrobiales</taxon>
        <taxon>Rhizobiaceae</taxon>
        <taxon>Endobacterium</taxon>
    </lineage>
</organism>
<keyword evidence="2" id="KW-1185">Reference proteome</keyword>
<comment type="caution">
    <text evidence="1">The sequence shown here is derived from an EMBL/GenBank/DDBJ whole genome shotgun (WGS) entry which is preliminary data.</text>
</comment>
<dbReference type="AlphaFoldDB" id="A0A6A8A2J6"/>
<name>A0A6A8A2J6_9HYPH</name>
<gene>
    <name evidence="1" type="ORF">GAO09_02220</name>
</gene>
<dbReference type="Proteomes" id="UP000435138">
    <property type="component" value="Unassembled WGS sequence"/>
</dbReference>
<sequence>MQKPMWNSAVTIGAVEIAGPFEALSFLDHGWPNHKGPRFVDARFACLAALDERTDPEDAKARFAEALQEAQLH</sequence>
<proteinExistence type="predicted"/>
<dbReference type="Pfam" id="PF06169">
    <property type="entry name" value="DUF982"/>
    <property type="match status" value="1"/>
</dbReference>
<dbReference type="RefSeq" id="WP_153352411.1">
    <property type="nucleotide sequence ID" value="NZ_JAYKOO010000003.1"/>
</dbReference>
<accession>A0A6A8A2J6</accession>
<reference evidence="1 2" key="1">
    <citation type="submission" date="2019-11" db="EMBL/GenBank/DDBJ databases">
        <title>Genome analysis of Rhizobacterium cereale a novel genus and species isolated from maize roots in North Spain.</title>
        <authorList>
            <person name="Menendez E."/>
            <person name="Flores-Felix J.D."/>
            <person name="Ramirez-Bahena M.-H."/>
            <person name="Igual J.M."/>
            <person name="Garcia-Fraile P."/>
            <person name="Peix A."/>
            <person name="Velazquez E."/>
        </authorList>
    </citation>
    <scope>NUCLEOTIDE SEQUENCE [LARGE SCALE GENOMIC DNA]</scope>
    <source>
        <strain evidence="1 2">RZME27</strain>
    </source>
</reference>
<dbReference type="Gene3D" id="6.10.250.730">
    <property type="match status" value="1"/>
</dbReference>
<dbReference type="EMBL" id="WIXI01000022">
    <property type="protein sequence ID" value="MQY44889.1"/>
    <property type="molecule type" value="Genomic_DNA"/>
</dbReference>
<protein>
    <submittedName>
        <fullName evidence="1">DUF982 domain-containing protein</fullName>
    </submittedName>
</protein>
<dbReference type="InterPro" id="IPR010385">
    <property type="entry name" value="DUF982"/>
</dbReference>